<dbReference type="InterPro" id="IPR049730">
    <property type="entry name" value="SNF2/RAD54-like_C"/>
</dbReference>
<comment type="caution">
    <text evidence="12">The sequence shown here is derived from an EMBL/GenBank/DDBJ whole genome shotgun (WGS) entry which is preliminary data.</text>
</comment>
<evidence type="ECO:0000256" key="7">
    <source>
        <dbReference type="ARBA" id="ARBA00023125"/>
    </source>
</evidence>
<evidence type="ECO:0000256" key="9">
    <source>
        <dbReference type="SAM" id="MobiDB-lite"/>
    </source>
</evidence>
<feature type="compositionally biased region" description="Acidic residues" evidence="9">
    <location>
        <begin position="363"/>
        <end position="373"/>
    </location>
</feature>
<feature type="compositionally biased region" description="Basic and acidic residues" evidence="9">
    <location>
        <begin position="311"/>
        <end position="320"/>
    </location>
</feature>
<name>A0A0V1AXX8_TRISP</name>
<dbReference type="Pfam" id="PF00271">
    <property type="entry name" value="Helicase_C"/>
    <property type="match status" value="1"/>
</dbReference>
<dbReference type="Gene3D" id="3.40.50.300">
    <property type="entry name" value="P-loop containing nucleotide triphosphate hydrolases"/>
    <property type="match status" value="1"/>
</dbReference>
<evidence type="ECO:0000256" key="6">
    <source>
        <dbReference type="ARBA" id="ARBA00022840"/>
    </source>
</evidence>
<keyword evidence="13" id="KW-1185">Reference proteome</keyword>
<feature type="compositionally biased region" description="Basic and acidic residues" evidence="9">
    <location>
        <begin position="1078"/>
        <end position="1091"/>
    </location>
</feature>
<feature type="region of interest" description="Disordered" evidence="9">
    <location>
        <begin position="236"/>
        <end position="626"/>
    </location>
</feature>
<dbReference type="GO" id="GO:0005634">
    <property type="term" value="C:nucleus"/>
    <property type="evidence" value="ECO:0007669"/>
    <property type="project" value="UniProtKB-SubCell"/>
</dbReference>
<sequence length="1605" mass="183301">MAPPFQIGCNLRQILTGLKEAEGYFSPFLKTKFYMLVEKSLKSFCSVSVAFQCGMHVCHKCSVENASSQLSCISLVSCNNCNLLDVFLNGKVNEELASYFFSSLDAFLTCDEKKDSNEEVCVNEVVDNIALVEQPSMSPLRSNEVVRLNALQKFDPEKCMKDLAKKEVEEQCRISILQHAEILANDPIAEVVGKKLDSEDDEMEDIRFREAEERYLNNSQTRFDRKVLNIMNKEYAAQTSDEEQSDGFQDENLEMESNSTTSSYQENNSDEMRDDQCNEIEVLADKRKESEDSFEESSDSESEKDEEFEMLSDKGTKKVEEDNDITSSDEVGDSSPMKVVSEYFSGLSATEAASENVMNRSDTEEEEEEEEAAKDENVELAKSSSSKTTKIAEESDSEDSELSFKPVIHRKVAVGCIRDSSSTTSSSSTSSSSRSEKQLDLDAFKFPEERARNSEKKRKSRSSSSLIGRKKRLHRLWYSTSSDENSDHGKNNGEQSSDGKLGGLTLESSPAPPVRLQKRKVDDNDEESEEMKEKTKKRHLSPLSNSENEKEAVTVDSSKEETNEEQVTQKGETEEEEEEKKSKEDEKKKKKKDEKKNKEKDDGESENSDLNELQSPRKKNTLRRDIRGIMKMKDLKKSTVKAHRDEMARRKRIEMLQKKYNNFSNAPTVETVNTGKVVLEISEDGKPIVEVDEEISKMLKPHQAKGVQFLYQCIFEKKSKEKNLGGGCILAHCMGLGKTFQVLAFLHTVMKDVDFNVNRVLIVTPINVVLNWRNEISLWLDDHGFDKNIWAMHEVRTTKDRYYVIERWENDGGILIIGYELLRYLLTCTRKGNRAMIEKAFSKPGPDIVVCDEAHRLKNEKSGISQALLQIPTKRRICLTGTPLQNNLMEYYAMVNFVKPNLLGTRMEFLNRFVNPIKNGQMSDSTLGDVALMKRRVHILHNLLCGFVHRVDYRAISEALPPKFEYVLFVRLSNVQRKLYTDYLGTFYDESRNVKDKSVLQSALFVHYQVLQRVCSHPRELFIMEERAQKKVQLKRLPVSNGANGNKVMENKLNEYESEQSLSSSLSTNSCELTDEEPANREQSVAKDLPKPIEPPPVSKKNWYLPTLKEDDPLLVEMSGKMVVLFEIIQRCGDIGDKVLIFSQSLITLDLIEELLRLQERNVGESSSREFNYWVPGIDYIRMDGSTNASTRERLAKKFNDETNRRCRVFLLSTKAGSLGINLIGANRVVVFDANWNPSHDLQAMFRVYRLGQCKPVYIYRLIAKGTMEETIYQRQVVKQSLSCRVIDEQQIGRHFTFSDLEYLYHFDPDEDDKHRTETPVLPKDRLLADLLCDISQWIIRYIEHDSLLKNIVEEKLTEEELKSAWREYEDERKREKDAKEQLELQQQMNYNVPPPLVYMSPAFAPPLTPPPPPVPQSPPPPPLLLPNFSVGTGVQQRMPQTDVPRLSIFSQGTTVSNPTMQFSHSTPTLLARLTGNYELAQHVRLPRPHSMTSSSTSPDLMMGTDRLFPEMREKMPDLTFTSRGANCLASSAKFGNPPVNSSEINTLVTPEIRSKLLRIANRTGKSMQNWLKQISLEYPQATTNRVALQNVVDDLYRQHGQPRL</sequence>
<feature type="domain" description="Helicase ATP-binding" evidence="10">
    <location>
        <begin position="719"/>
        <end position="901"/>
    </location>
</feature>
<dbReference type="InterPro" id="IPR001650">
    <property type="entry name" value="Helicase_C-like"/>
</dbReference>
<feature type="region of interest" description="Disordered" evidence="9">
    <location>
        <begin position="1065"/>
        <end position="1094"/>
    </location>
</feature>
<dbReference type="InterPro" id="IPR000330">
    <property type="entry name" value="SNF2_N"/>
</dbReference>
<organism evidence="12 13">
    <name type="scientific">Trichinella spiralis</name>
    <name type="common">Trichina worm</name>
    <dbReference type="NCBI Taxonomy" id="6334"/>
    <lineage>
        <taxon>Eukaryota</taxon>
        <taxon>Metazoa</taxon>
        <taxon>Ecdysozoa</taxon>
        <taxon>Nematoda</taxon>
        <taxon>Enoplea</taxon>
        <taxon>Dorylaimia</taxon>
        <taxon>Trichinellida</taxon>
        <taxon>Trichinellidae</taxon>
        <taxon>Trichinella</taxon>
    </lineage>
</organism>
<proteinExistence type="inferred from homology"/>
<keyword evidence="6" id="KW-0067">ATP-binding</keyword>
<dbReference type="GO" id="GO:0003677">
    <property type="term" value="F:DNA binding"/>
    <property type="evidence" value="ECO:0007669"/>
    <property type="project" value="UniProtKB-KW"/>
</dbReference>
<dbReference type="InterPro" id="IPR027417">
    <property type="entry name" value="P-loop_NTPase"/>
</dbReference>
<keyword evidence="8" id="KW-0539">Nucleus</keyword>
<dbReference type="SUPFAM" id="SSF52540">
    <property type="entry name" value="P-loop containing nucleoside triphosphate hydrolases"/>
    <property type="match status" value="2"/>
</dbReference>
<gene>
    <name evidence="12" type="primary">XNP</name>
    <name evidence="12" type="ORF">T01_16020</name>
</gene>
<evidence type="ECO:0000313" key="12">
    <source>
        <dbReference type="EMBL" id="KRY29620.1"/>
    </source>
</evidence>
<feature type="compositionally biased region" description="Basic and acidic residues" evidence="9">
    <location>
        <begin position="547"/>
        <end position="561"/>
    </location>
</feature>
<dbReference type="CDD" id="cd18007">
    <property type="entry name" value="DEXHc_ATRX-like"/>
    <property type="match status" value="1"/>
</dbReference>
<evidence type="ECO:0000259" key="11">
    <source>
        <dbReference type="PROSITE" id="PS51194"/>
    </source>
</evidence>
<comment type="subcellular location">
    <subcellularLocation>
        <location evidence="1">Nucleus</location>
    </subcellularLocation>
</comment>
<feature type="domain" description="Helicase C-terminal" evidence="11">
    <location>
        <begin position="1127"/>
        <end position="1302"/>
    </location>
</feature>
<keyword evidence="7" id="KW-0238">DNA-binding</keyword>
<dbReference type="Proteomes" id="UP000054776">
    <property type="component" value="Unassembled WGS sequence"/>
</dbReference>
<protein>
    <submittedName>
        <fullName evidence="12">Transcriptional regulator ATRX-like protein</fullName>
    </submittedName>
</protein>
<dbReference type="InParanoid" id="A0A0V1AXX8"/>
<dbReference type="GO" id="GO:0004386">
    <property type="term" value="F:helicase activity"/>
    <property type="evidence" value="ECO:0007669"/>
    <property type="project" value="UniProtKB-KW"/>
</dbReference>
<dbReference type="PROSITE" id="PS51194">
    <property type="entry name" value="HELICASE_CTER"/>
    <property type="match status" value="1"/>
</dbReference>
<dbReference type="Pfam" id="PF00176">
    <property type="entry name" value="SNF2-rel_dom"/>
    <property type="match status" value="1"/>
</dbReference>
<dbReference type="GO" id="GO:0016887">
    <property type="term" value="F:ATP hydrolysis activity"/>
    <property type="evidence" value="ECO:0007669"/>
    <property type="project" value="InterPro"/>
</dbReference>
<dbReference type="EMBL" id="JYDH01000165">
    <property type="protein sequence ID" value="KRY29620.1"/>
    <property type="molecule type" value="Genomic_DNA"/>
</dbReference>
<evidence type="ECO:0000256" key="2">
    <source>
        <dbReference type="ARBA" id="ARBA00007025"/>
    </source>
</evidence>
<dbReference type="STRING" id="6334.A0A0V1AXX8"/>
<feature type="compositionally biased region" description="Polar residues" evidence="9">
    <location>
        <begin position="347"/>
        <end position="360"/>
    </location>
</feature>
<evidence type="ECO:0000259" key="10">
    <source>
        <dbReference type="PROSITE" id="PS51192"/>
    </source>
</evidence>
<keyword evidence="4" id="KW-0378">Hydrolase</keyword>
<dbReference type="InterPro" id="IPR044574">
    <property type="entry name" value="ARIP4-like"/>
</dbReference>
<evidence type="ECO:0000256" key="8">
    <source>
        <dbReference type="ARBA" id="ARBA00023242"/>
    </source>
</evidence>
<dbReference type="SMART" id="SM00490">
    <property type="entry name" value="HELICc"/>
    <property type="match status" value="1"/>
</dbReference>
<dbReference type="PANTHER" id="PTHR45797:SF3">
    <property type="entry name" value="TRANSCRIPTIONAL REGULATOR ATRX HOMOLOG"/>
    <property type="match status" value="1"/>
</dbReference>
<comment type="similarity">
    <text evidence="2">Belongs to the SNF2/RAD54 helicase family.</text>
</comment>
<dbReference type="GO" id="GO:0005524">
    <property type="term" value="F:ATP binding"/>
    <property type="evidence" value="ECO:0007669"/>
    <property type="project" value="UniProtKB-KW"/>
</dbReference>
<feature type="compositionally biased region" description="Polar residues" evidence="9">
    <location>
        <begin position="255"/>
        <end position="267"/>
    </location>
</feature>
<feature type="compositionally biased region" description="Low complexity" evidence="9">
    <location>
        <begin position="420"/>
        <end position="433"/>
    </location>
</feature>
<reference evidence="12 13" key="1">
    <citation type="submission" date="2015-01" db="EMBL/GenBank/DDBJ databases">
        <title>Evolution of Trichinella species and genotypes.</title>
        <authorList>
            <person name="Korhonen P.K."/>
            <person name="Edoardo P."/>
            <person name="Giuseppe L.R."/>
            <person name="Gasser R.B."/>
        </authorList>
    </citation>
    <scope>NUCLEOTIDE SEQUENCE [LARGE SCALE GENOMIC DNA]</scope>
    <source>
        <strain evidence="12">ISS3</strain>
    </source>
</reference>
<evidence type="ECO:0000256" key="1">
    <source>
        <dbReference type="ARBA" id="ARBA00004123"/>
    </source>
</evidence>
<dbReference type="OrthoDB" id="2020972at2759"/>
<keyword evidence="3" id="KW-0547">Nucleotide-binding</keyword>
<accession>A0A0V1AXX8</accession>
<feature type="compositionally biased region" description="Acidic residues" evidence="9">
    <location>
        <begin position="240"/>
        <end position="254"/>
    </location>
</feature>
<dbReference type="PANTHER" id="PTHR45797">
    <property type="entry name" value="RAD54-LIKE"/>
    <property type="match status" value="1"/>
</dbReference>
<evidence type="ECO:0000256" key="3">
    <source>
        <dbReference type="ARBA" id="ARBA00022741"/>
    </source>
</evidence>
<evidence type="ECO:0000313" key="13">
    <source>
        <dbReference type="Proteomes" id="UP000054776"/>
    </source>
</evidence>
<dbReference type="InterPro" id="IPR014001">
    <property type="entry name" value="Helicase_ATP-bd"/>
</dbReference>
<evidence type="ECO:0000256" key="4">
    <source>
        <dbReference type="ARBA" id="ARBA00022801"/>
    </source>
</evidence>
<dbReference type="Gene3D" id="3.40.50.10810">
    <property type="entry name" value="Tandem AAA-ATPase domain"/>
    <property type="match status" value="1"/>
</dbReference>
<keyword evidence="5" id="KW-0347">Helicase</keyword>
<evidence type="ECO:0000256" key="5">
    <source>
        <dbReference type="ARBA" id="ARBA00022806"/>
    </source>
</evidence>
<dbReference type="PROSITE" id="PS51192">
    <property type="entry name" value="HELICASE_ATP_BIND_1"/>
    <property type="match status" value="1"/>
</dbReference>
<dbReference type="InterPro" id="IPR038718">
    <property type="entry name" value="SNF2-like_sf"/>
</dbReference>
<dbReference type="SMART" id="SM00487">
    <property type="entry name" value="DEXDc"/>
    <property type="match status" value="1"/>
</dbReference>
<feature type="compositionally biased region" description="Acidic residues" evidence="9">
    <location>
        <begin position="292"/>
        <end position="310"/>
    </location>
</feature>
<dbReference type="CDD" id="cd18793">
    <property type="entry name" value="SF2_C_SNF"/>
    <property type="match status" value="1"/>
</dbReference>
<feature type="compositionally biased region" description="Basic and acidic residues" evidence="9">
    <location>
        <begin position="434"/>
        <end position="454"/>
    </location>
</feature>